<sequence>MANEVGNPSTGIGLHEATLAISNLLGPEEDNQEETEALDQETGQEAETEAVEEYEDDTEYEETEEVDDSDSDEENDEEEATQELHEDLTVKVKVDGQEVEVTLAELRNGYSRTADYTRKATALAEQRKAFEAEAEAIRAERAQYAQMLPILQQQIQQQNAAEPDWDNLYDEDPIEAARLERHWRRTKEEQTQRLVAIQAEQQRLAEEEAKQRTQHMQAVVEAERSRLPEVIPEWKDQATMMKEAQELREWATSNGLTEQDINSLTQAAHIALVRKAMLYDKGRRNVEKAKQPSQKKARVVRPGSSNSSATPGSVDLKRASKRLAQTGSVKDAAALLDKLI</sequence>
<feature type="compositionally biased region" description="Acidic residues" evidence="2">
    <location>
        <begin position="27"/>
        <end position="81"/>
    </location>
</feature>
<feature type="region of interest" description="Disordered" evidence="2">
    <location>
        <begin position="1"/>
        <end position="91"/>
    </location>
</feature>
<evidence type="ECO:0000256" key="2">
    <source>
        <dbReference type="SAM" id="MobiDB-lite"/>
    </source>
</evidence>
<reference evidence="3" key="1">
    <citation type="submission" date="2020-04" db="EMBL/GenBank/DDBJ databases">
        <authorList>
            <person name="Chiriac C."/>
            <person name="Salcher M."/>
            <person name="Ghai R."/>
            <person name="Kavagutti S V."/>
        </authorList>
    </citation>
    <scope>NUCLEOTIDE SEQUENCE</scope>
</reference>
<gene>
    <name evidence="3" type="ORF">UFOVP351_42</name>
</gene>
<proteinExistence type="predicted"/>
<dbReference type="EMBL" id="LR796360">
    <property type="protein sequence ID" value="CAB4139378.1"/>
    <property type="molecule type" value="Genomic_DNA"/>
</dbReference>
<organism evidence="3">
    <name type="scientific">uncultured Caudovirales phage</name>
    <dbReference type="NCBI Taxonomy" id="2100421"/>
    <lineage>
        <taxon>Viruses</taxon>
        <taxon>Duplodnaviria</taxon>
        <taxon>Heunggongvirae</taxon>
        <taxon>Uroviricota</taxon>
        <taxon>Caudoviricetes</taxon>
        <taxon>Peduoviridae</taxon>
        <taxon>Maltschvirus</taxon>
        <taxon>Maltschvirus maltsch</taxon>
    </lineage>
</organism>
<feature type="compositionally biased region" description="Polar residues" evidence="2">
    <location>
        <begin position="1"/>
        <end position="10"/>
    </location>
</feature>
<evidence type="ECO:0008006" key="4">
    <source>
        <dbReference type="Google" id="ProtNLM"/>
    </source>
</evidence>
<keyword evidence="1" id="KW-0175">Coiled coil</keyword>
<accession>A0A6J5LY17</accession>
<feature type="region of interest" description="Disordered" evidence="2">
    <location>
        <begin position="284"/>
        <end position="323"/>
    </location>
</feature>
<name>A0A6J5LY17_9CAUD</name>
<feature type="coiled-coil region" evidence="1">
    <location>
        <begin position="120"/>
        <end position="147"/>
    </location>
</feature>
<evidence type="ECO:0000256" key="1">
    <source>
        <dbReference type="SAM" id="Coils"/>
    </source>
</evidence>
<feature type="compositionally biased region" description="Basic and acidic residues" evidence="2">
    <location>
        <begin position="82"/>
        <end position="91"/>
    </location>
</feature>
<evidence type="ECO:0000313" key="3">
    <source>
        <dbReference type="EMBL" id="CAB4139378.1"/>
    </source>
</evidence>
<protein>
    <recommendedName>
        <fullName evidence="4">Scaffolding protein</fullName>
    </recommendedName>
</protein>